<comment type="similarity">
    <text evidence="1">Belongs to the UPF0065 (bug) family.</text>
</comment>
<dbReference type="AlphaFoldDB" id="A0A556B1E6"/>
<dbReference type="InterPro" id="IPR006311">
    <property type="entry name" value="TAT_signal"/>
</dbReference>
<reference evidence="2 3" key="1">
    <citation type="submission" date="2019-07" db="EMBL/GenBank/DDBJ databases">
        <title>Qingshengfaniella alkalisoli gen. nov., sp. nov., isolated from saline soil.</title>
        <authorList>
            <person name="Xu L."/>
            <person name="Huang X.-X."/>
            <person name="Sun J.-Q."/>
        </authorList>
    </citation>
    <scope>NUCLEOTIDE SEQUENCE [LARGE SCALE GENOMIC DNA]</scope>
    <source>
        <strain evidence="2 3">DSM 27279</strain>
    </source>
</reference>
<evidence type="ECO:0000313" key="2">
    <source>
        <dbReference type="EMBL" id="TSH98974.1"/>
    </source>
</evidence>
<dbReference type="PANTHER" id="PTHR42928">
    <property type="entry name" value="TRICARBOXYLATE-BINDING PROTEIN"/>
    <property type="match status" value="1"/>
</dbReference>
<dbReference type="Gene3D" id="3.40.190.10">
    <property type="entry name" value="Periplasmic binding protein-like II"/>
    <property type="match status" value="1"/>
</dbReference>
<keyword evidence="3" id="KW-1185">Reference proteome</keyword>
<dbReference type="RefSeq" id="WP_143946252.1">
    <property type="nucleotide sequence ID" value="NZ_BAABMB010000001.1"/>
</dbReference>
<dbReference type="OrthoDB" id="8443386at2"/>
<comment type="caution">
    <text evidence="2">The sequence shown here is derived from an EMBL/GenBank/DDBJ whole genome shotgun (WGS) entry which is preliminary data.</text>
</comment>
<dbReference type="PROSITE" id="PS51318">
    <property type="entry name" value="TAT"/>
    <property type="match status" value="1"/>
</dbReference>
<name>A0A556B1E6_9BURK</name>
<dbReference type="InterPro" id="IPR005064">
    <property type="entry name" value="BUG"/>
</dbReference>
<dbReference type="InterPro" id="IPR042100">
    <property type="entry name" value="Bug_dom1"/>
</dbReference>
<dbReference type="Gene3D" id="3.40.190.150">
    <property type="entry name" value="Bordetella uptake gene, domain 1"/>
    <property type="match status" value="1"/>
</dbReference>
<dbReference type="Proteomes" id="UP000318405">
    <property type="component" value="Unassembled WGS sequence"/>
</dbReference>
<accession>A0A556B1E6</accession>
<organism evidence="2 3">
    <name type="scientific">Verticiella sediminum</name>
    <dbReference type="NCBI Taxonomy" id="1247510"/>
    <lineage>
        <taxon>Bacteria</taxon>
        <taxon>Pseudomonadati</taxon>
        <taxon>Pseudomonadota</taxon>
        <taxon>Betaproteobacteria</taxon>
        <taxon>Burkholderiales</taxon>
        <taxon>Alcaligenaceae</taxon>
        <taxon>Verticiella</taxon>
    </lineage>
</organism>
<evidence type="ECO:0000256" key="1">
    <source>
        <dbReference type="ARBA" id="ARBA00006987"/>
    </source>
</evidence>
<gene>
    <name evidence="2" type="ORF">FOZ76_00965</name>
</gene>
<dbReference type="SUPFAM" id="SSF53850">
    <property type="entry name" value="Periplasmic binding protein-like II"/>
    <property type="match status" value="1"/>
</dbReference>
<sequence>MSEPTPNDSPPASRRRRTLLGAIAGAAAGGLPALAPRRVLAQPQWPARPVRVLLGFPAGGSIDVVFRVMAKNAEPFLGQSVIVENKPGAGGTVSIVQMKNATPDGYTLGLITMGVFRAPVTETVAYDPIADITYIVCLSHVPFGIVVRADSPFQTWADLLAHGRADPGKVNYGVPAGLGNSAHLLVEEITGQERIKWHAIPYKGSADTALALLSGDVDFTVDGSGGFGPLVDAGKARLLAVASEERSPKWSDVPTTRELGYRMSIDSPWGLGGPKGLPAAVVQTVQDAFRKSLDTPEVKIALARAGQGSRYKDAAEYTEFAARAAVEERALLTKYGFAREP</sequence>
<evidence type="ECO:0000313" key="3">
    <source>
        <dbReference type="Proteomes" id="UP000318405"/>
    </source>
</evidence>
<dbReference type="PANTHER" id="PTHR42928:SF5">
    <property type="entry name" value="BLR1237 PROTEIN"/>
    <property type="match status" value="1"/>
</dbReference>
<dbReference type="CDD" id="cd07012">
    <property type="entry name" value="PBP2_Bug_TTT"/>
    <property type="match status" value="1"/>
</dbReference>
<proteinExistence type="inferred from homology"/>
<dbReference type="EMBL" id="VLTJ01000002">
    <property type="protein sequence ID" value="TSH98974.1"/>
    <property type="molecule type" value="Genomic_DNA"/>
</dbReference>
<protein>
    <submittedName>
        <fullName evidence="2">Tripartite tricarboxylate transporter substrate binding protein</fullName>
    </submittedName>
</protein>
<dbReference type="PIRSF" id="PIRSF017082">
    <property type="entry name" value="YflP"/>
    <property type="match status" value="1"/>
</dbReference>
<dbReference type="Pfam" id="PF03401">
    <property type="entry name" value="TctC"/>
    <property type="match status" value="1"/>
</dbReference>